<organism evidence="1 2">
    <name type="scientific">Metabacillus malikii</name>
    <dbReference type="NCBI Taxonomy" id="1504265"/>
    <lineage>
        <taxon>Bacteria</taxon>
        <taxon>Bacillati</taxon>
        <taxon>Bacillota</taxon>
        <taxon>Bacilli</taxon>
        <taxon>Bacillales</taxon>
        <taxon>Bacillaceae</taxon>
        <taxon>Metabacillus</taxon>
    </lineage>
</organism>
<evidence type="ECO:0000313" key="1">
    <source>
        <dbReference type="EMBL" id="MDQ0228945.1"/>
    </source>
</evidence>
<accession>A0ABT9ZA87</accession>
<evidence type="ECO:0000313" key="2">
    <source>
        <dbReference type="Proteomes" id="UP001234495"/>
    </source>
</evidence>
<protein>
    <submittedName>
        <fullName evidence="1">Uncharacterized protein</fullName>
    </submittedName>
</protein>
<name>A0ABT9ZA87_9BACI</name>
<keyword evidence="2" id="KW-1185">Reference proteome</keyword>
<sequence length="50" mass="5830">MNQFTKKSSQFEQDKVVSDLVKLAINSDKTKEEFKNYLLLQTNKVGKHNN</sequence>
<gene>
    <name evidence="1" type="ORF">J2S19_000195</name>
</gene>
<dbReference type="Proteomes" id="UP001234495">
    <property type="component" value="Unassembled WGS sequence"/>
</dbReference>
<dbReference type="RefSeq" id="WP_307335811.1">
    <property type="nucleotide sequence ID" value="NZ_JAUSUD010000001.1"/>
</dbReference>
<reference evidence="1 2" key="1">
    <citation type="submission" date="2023-07" db="EMBL/GenBank/DDBJ databases">
        <title>Genomic Encyclopedia of Type Strains, Phase IV (KMG-IV): sequencing the most valuable type-strain genomes for metagenomic binning, comparative biology and taxonomic classification.</title>
        <authorList>
            <person name="Goeker M."/>
        </authorList>
    </citation>
    <scope>NUCLEOTIDE SEQUENCE [LARGE SCALE GENOMIC DNA]</scope>
    <source>
        <strain evidence="1 2">DSM 29005</strain>
    </source>
</reference>
<proteinExistence type="predicted"/>
<dbReference type="EMBL" id="JAUSUD010000001">
    <property type="protein sequence ID" value="MDQ0228945.1"/>
    <property type="molecule type" value="Genomic_DNA"/>
</dbReference>
<comment type="caution">
    <text evidence="1">The sequence shown here is derived from an EMBL/GenBank/DDBJ whole genome shotgun (WGS) entry which is preliminary data.</text>
</comment>